<evidence type="ECO:0000313" key="3">
    <source>
        <dbReference type="Proteomes" id="UP000808215"/>
    </source>
</evidence>
<accession>A0ABS1B4M8</accession>
<evidence type="ECO:0000313" key="2">
    <source>
        <dbReference type="EMBL" id="MBJ9691223.1"/>
    </source>
</evidence>
<dbReference type="Pfam" id="PF05344">
    <property type="entry name" value="DUF746"/>
    <property type="match status" value="1"/>
</dbReference>
<name>A0ABS1B4M8_BURVI</name>
<sequence>MEALIPLLSQPISRADVTEMLGTESMNIATKVKELRAWLLELDPTGKWEARVKLGGLPTAILPAQWHFEEAGAREDLELTRRLTAEFDEIHSTTGRAPACPY</sequence>
<feature type="domain" description="DUF746" evidence="1">
    <location>
        <begin position="1"/>
        <end position="61"/>
    </location>
</feature>
<gene>
    <name evidence="2" type="ORF">I5589_29535</name>
</gene>
<keyword evidence="3" id="KW-1185">Reference proteome</keyword>
<organism evidence="2 3">
    <name type="scientific">Burkholderia vietnamiensis</name>
    <dbReference type="NCBI Taxonomy" id="60552"/>
    <lineage>
        <taxon>Bacteria</taxon>
        <taxon>Pseudomonadati</taxon>
        <taxon>Pseudomonadota</taxon>
        <taxon>Betaproteobacteria</taxon>
        <taxon>Burkholderiales</taxon>
        <taxon>Burkholderiaceae</taxon>
        <taxon>Burkholderia</taxon>
        <taxon>Burkholderia cepacia complex</taxon>
    </lineage>
</organism>
<protein>
    <submittedName>
        <fullName evidence="2">DUF746 domain-containing protein</fullName>
    </submittedName>
</protein>
<evidence type="ECO:0000259" key="1">
    <source>
        <dbReference type="Pfam" id="PF05344"/>
    </source>
</evidence>
<comment type="caution">
    <text evidence="2">The sequence shown here is derived from an EMBL/GenBank/DDBJ whole genome shotgun (WGS) entry which is preliminary data.</text>
</comment>
<dbReference type="Proteomes" id="UP000808215">
    <property type="component" value="Unassembled WGS sequence"/>
</dbReference>
<proteinExistence type="predicted"/>
<dbReference type="EMBL" id="JADVKH010000123">
    <property type="protein sequence ID" value="MBJ9691223.1"/>
    <property type="molecule type" value="Genomic_DNA"/>
</dbReference>
<reference evidence="2 3" key="1">
    <citation type="submission" date="2020-11" db="EMBL/GenBank/DDBJ databases">
        <title>Enhanced detection system for hospital associated transmission using whole genome sequencing surveillance.</title>
        <authorList>
            <person name="Harrison L.H."/>
            <person name="Van Tyne D."/>
            <person name="Marsh J.W."/>
            <person name="Griffith M.P."/>
            <person name="Snyder D.J."/>
            <person name="Cooper V.S."/>
            <person name="Mustapha M."/>
        </authorList>
    </citation>
    <scope>NUCLEOTIDE SEQUENCE [LARGE SCALE GENOMIC DNA]</scope>
    <source>
        <strain evidence="2 3">BC00020</strain>
    </source>
</reference>
<dbReference type="InterPro" id="IPR008008">
    <property type="entry name" value="DUF746"/>
</dbReference>